<dbReference type="SUPFAM" id="SSF52540">
    <property type="entry name" value="P-loop containing nucleoside triphosphate hydrolases"/>
    <property type="match status" value="1"/>
</dbReference>
<dbReference type="GO" id="GO:0016887">
    <property type="term" value="F:ATP hydrolysis activity"/>
    <property type="evidence" value="ECO:0007669"/>
    <property type="project" value="EnsemblFungi"/>
</dbReference>
<dbReference type="GO" id="GO:0005829">
    <property type="term" value="C:cytosol"/>
    <property type="evidence" value="ECO:0007669"/>
    <property type="project" value="EnsemblFungi"/>
</dbReference>
<accession>A0A1W0E3R8</accession>
<reference evidence="6 7" key="1">
    <citation type="journal article" date="2017" name="Environ. Microbiol.">
        <title>Decay of the glycolytic pathway and adaptation to intranuclear parasitism within Enterocytozoonidae microsporidia.</title>
        <authorList>
            <person name="Wiredu Boakye D."/>
            <person name="Jaroenlak P."/>
            <person name="Prachumwat A."/>
            <person name="Williams T.A."/>
            <person name="Bateman K.S."/>
            <person name="Itsathitphaisarn O."/>
            <person name="Sritunyalucksana K."/>
            <person name="Paszkiewicz K.H."/>
            <person name="Moore K.A."/>
            <person name="Stentiford G.D."/>
            <person name="Williams B.A."/>
        </authorList>
    </citation>
    <scope>NUCLEOTIDE SEQUENCE [LARGE SCALE GENOMIC DNA]</scope>
    <source>
        <strain evidence="6 7">TH1</strain>
    </source>
</reference>
<dbReference type="GO" id="GO:0005663">
    <property type="term" value="C:DNA replication factor C complex"/>
    <property type="evidence" value="ECO:0007669"/>
    <property type="project" value="EnsemblFungi"/>
</dbReference>
<dbReference type="GO" id="GO:0031390">
    <property type="term" value="C:Ctf18 RFC-like complex"/>
    <property type="evidence" value="ECO:0007669"/>
    <property type="project" value="EnsemblFungi"/>
</dbReference>
<dbReference type="AlphaFoldDB" id="A0A1W0E3R8"/>
<dbReference type="SUPFAM" id="SSF48019">
    <property type="entry name" value="post-AAA+ oligomerization domain-like"/>
    <property type="match status" value="1"/>
</dbReference>
<dbReference type="InterPro" id="IPR003959">
    <property type="entry name" value="ATPase_AAA_core"/>
</dbReference>
<dbReference type="GO" id="GO:0005524">
    <property type="term" value="F:ATP binding"/>
    <property type="evidence" value="ECO:0007669"/>
    <property type="project" value="UniProtKB-KW"/>
</dbReference>
<evidence type="ECO:0000256" key="1">
    <source>
        <dbReference type="ARBA" id="ARBA00005378"/>
    </source>
</evidence>
<evidence type="ECO:0000256" key="2">
    <source>
        <dbReference type="ARBA" id="ARBA00022705"/>
    </source>
</evidence>
<dbReference type="VEuPathDB" id="MicrosporidiaDB:EHP00_706"/>
<evidence type="ECO:0000313" key="6">
    <source>
        <dbReference type="EMBL" id="OQS53884.1"/>
    </source>
</evidence>
<comment type="caution">
    <text evidence="6">The sequence shown here is derived from an EMBL/GenBank/DDBJ whole genome shotgun (WGS) entry which is preliminary data.</text>
</comment>
<organism evidence="6 7">
    <name type="scientific">Ecytonucleospora hepatopenaei</name>
    <dbReference type="NCBI Taxonomy" id="646526"/>
    <lineage>
        <taxon>Eukaryota</taxon>
        <taxon>Fungi</taxon>
        <taxon>Fungi incertae sedis</taxon>
        <taxon>Microsporidia</taxon>
        <taxon>Enterocytozoonidae</taxon>
        <taxon>Ecytonucleospora</taxon>
    </lineage>
</organism>
<evidence type="ECO:0000259" key="5">
    <source>
        <dbReference type="SMART" id="SM00382"/>
    </source>
</evidence>
<dbReference type="CDD" id="cd00009">
    <property type="entry name" value="AAA"/>
    <property type="match status" value="1"/>
</dbReference>
<dbReference type="GO" id="GO:0006281">
    <property type="term" value="P:DNA repair"/>
    <property type="evidence" value="ECO:0007669"/>
    <property type="project" value="TreeGrafter"/>
</dbReference>
<comment type="similarity">
    <text evidence="1">Belongs to the activator 1 small subunits family.</text>
</comment>
<dbReference type="InterPro" id="IPR050238">
    <property type="entry name" value="DNA_Rep/Repair_Clamp_Loader"/>
</dbReference>
<keyword evidence="7" id="KW-1185">Reference proteome</keyword>
<dbReference type="Proteomes" id="UP000192758">
    <property type="component" value="Unassembled WGS sequence"/>
</dbReference>
<dbReference type="Gene3D" id="1.10.8.60">
    <property type="match status" value="1"/>
</dbReference>
<dbReference type="Gene3D" id="3.40.50.300">
    <property type="entry name" value="P-loop containing nucleotide triphosphate hydrolases"/>
    <property type="match status" value="1"/>
</dbReference>
<dbReference type="PANTHER" id="PTHR11669:SF20">
    <property type="entry name" value="REPLICATION FACTOR C SUBUNIT 4"/>
    <property type="match status" value="1"/>
</dbReference>
<dbReference type="Gene3D" id="1.20.272.10">
    <property type="match status" value="1"/>
</dbReference>
<dbReference type="InterPro" id="IPR027417">
    <property type="entry name" value="P-loop_NTPase"/>
</dbReference>
<dbReference type="GO" id="GO:0031391">
    <property type="term" value="C:Elg1 RFC-like complex"/>
    <property type="evidence" value="ECO:0007669"/>
    <property type="project" value="EnsemblFungi"/>
</dbReference>
<sequence>MDKLKFTEKYRPNTLKEVKGNKQIIRCLESFDINDLPNMLFYGPPGTGKTTAIKALIYKKIKAFNVLELNASDERGIDIVRHVIKHFAETSTEHRLVILDEVDSMSRDAQGALRRIMEDFPNCRFCLICNYARKIIEPIQSRCAKFRFKPLDLQYVKSFVDNILQKENIKIKDDKGISLLIDHADGDLRKLVVDLQGIQNSFEFISEQNISEFLGLCDTKIMQEIFEMSIDKDVSFKQLFDYCISKNIECGNLLSFLFNKILLSGHKNRFKIMYELGNIEMALSIGCNETIQLSAIVGAFKKFNV</sequence>
<feature type="domain" description="AAA+ ATPase" evidence="5">
    <location>
        <begin position="35"/>
        <end position="152"/>
    </location>
</feature>
<dbReference type="PANTHER" id="PTHR11669">
    <property type="entry name" value="REPLICATION FACTOR C / DNA POLYMERASE III GAMMA-TAU SUBUNIT"/>
    <property type="match status" value="1"/>
</dbReference>
<evidence type="ECO:0000256" key="3">
    <source>
        <dbReference type="ARBA" id="ARBA00022741"/>
    </source>
</evidence>
<keyword evidence="4" id="KW-0067">ATP-binding</keyword>
<dbReference type="Pfam" id="PF00004">
    <property type="entry name" value="AAA"/>
    <property type="match status" value="1"/>
</dbReference>
<name>A0A1W0E3R8_9MICR</name>
<evidence type="ECO:0000313" key="7">
    <source>
        <dbReference type="Proteomes" id="UP000192758"/>
    </source>
</evidence>
<dbReference type="InterPro" id="IPR008921">
    <property type="entry name" value="DNA_pol3_clamp-load_cplx_C"/>
</dbReference>
<protein>
    <submittedName>
        <fullName evidence="6">Rfc5</fullName>
    </submittedName>
</protein>
<dbReference type="GO" id="GO:0003689">
    <property type="term" value="F:DNA clamp loader activity"/>
    <property type="evidence" value="ECO:0007669"/>
    <property type="project" value="EnsemblFungi"/>
</dbReference>
<dbReference type="GO" id="GO:0003677">
    <property type="term" value="F:DNA binding"/>
    <property type="evidence" value="ECO:0007669"/>
    <property type="project" value="InterPro"/>
</dbReference>
<dbReference type="GO" id="GO:0031389">
    <property type="term" value="C:Rad17 RFC-like complex"/>
    <property type="evidence" value="ECO:0007669"/>
    <property type="project" value="EnsemblFungi"/>
</dbReference>
<gene>
    <name evidence="6" type="primary">Rfc5</name>
    <name evidence="6" type="ORF">EHP00_706</name>
</gene>
<dbReference type="InterPro" id="IPR003593">
    <property type="entry name" value="AAA+_ATPase"/>
</dbReference>
<dbReference type="GO" id="GO:0006272">
    <property type="term" value="P:leading strand elongation"/>
    <property type="evidence" value="ECO:0007669"/>
    <property type="project" value="EnsemblFungi"/>
</dbReference>
<evidence type="ECO:0000256" key="4">
    <source>
        <dbReference type="ARBA" id="ARBA00022840"/>
    </source>
</evidence>
<dbReference type="InterPro" id="IPR013748">
    <property type="entry name" value="Rep_factorC_C"/>
</dbReference>
<dbReference type="SMART" id="SM00382">
    <property type="entry name" value="AAA"/>
    <property type="match status" value="1"/>
</dbReference>
<proteinExistence type="inferred from homology"/>
<dbReference type="EMBL" id="MNPJ01000024">
    <property type="protein sequence ID" value="OQS53884.1"/>
    <property type="molecule type" value="Genomic_DNA"/>
</dbReference>
<dbReference type="OrthoDB" id="4199794at2759"/>
<keyword evidence="2" id="KW-0235">DNA replication</keyword>
<dbReference type="Pfam" id="PF08542">
    <property type="entry name" value="Rep_fac_C"/>
    <property type="match status" value="1"/>
</dbReference>
<dbReference type="STRING" id="646526.A0A1W0E3R8"/>
<keyword evidence="3" id="KW-0547">Nucleotide-binding</keyword>